<name>G1D5J4_9CAUD</name>
<dbReference type="EMBL" id="JF937105">
    <property type="protein sequence ID" value="AEK10042.1"/>
    <property type="molecule type" value="Genomic_DNA"/>
</dbReference>
<dbReference type="KEGG" id="vg:40081067"/>
<accession>G1D5J4</accession>
<gene>
    <name evidence="1" type="primary">154</name>
    <name evidence="1" type="ORF">PBI_REY_154</name>
</gene>
<reference evidence="1 2" key="1">
    <citation type="journal article" date="2011" name="PLoS ONE">
        <title>Cluster K Mycobacteriophages: Insights into the Evolutionary Origins of Mycobacteriophage TM4.</title>
        <authorList>
            <person name="Pope W.H."/>
            <person name="Ferreira C.M."/>
            <person name="Jacobs-Sera D."/>
            <person name="Benjamin R.C."/>
            <person name="Davis A.J."/>
            <person name="Dejong R.J."/>
            <person name="Elgin S.C."/>
            <person name="Guilfoile F.R."/>
            <person name="Forsyth M.H."/>
            <person name="Harris A.D."/>
            <person name="Harvey S.E."/>
            <person name="Hughes L.E."/>
            <person name="Hynes P.M."/>
            <person name="Jackson A.S."/>
            <person name="Jalal M.D."/>
            <person name="Macmurray E.A."/>
            <person name="Manley C.M."/>
            <person name="McDonough M.J."/>
            <person name="Mosier J.L."/>
            <person name="Osterbann L.J."/>
            <person name="Rabinowitz H.S."/>
            <person name="Rhyan C.N."/>
            <person name="Russell D.A."/>
            <person name="Saha M.S."/>
            <person name="Shaffer C.D."/>
            <person name="Simon S.E."/>
            <person name="Sims E.F."/>
            <person name="Tovar I.G."/>
            <person name="Weisser E.G."/>
            <person name="Wertz J.T."/>
            <person name="Weston-Hafer K.A."/>
            <person name="Williamson K.E."/>
            <person name="Zhang B."/>
            <person name="Cresawn S.G."/>
            <person name="Jain P."/>
            <person name="Piuri M."/>
            <person name="Jacobs W.R.Jr."/>
            <person name="Hendrix R.W."/>
            <person name="Hatfull G.F."/>
        </authorList>
    </citation>
    <scope>NUCLEOTIDE SEQUENCE [LARGE SCALE GENOMIC DNA]</scope>
    <source>
        <strain evidence="1">Rey</strain>
    </source>
</reference>
<dbReference type="RefSeq" id="YP_009605122.1">
    <property type="nucleotide sequence ID" value="NC_041971.1"/>
</dbReference>
<dbReference type="GeneID" id="40081067"/>
<protein>
    <submittedName>
        <fullName evidence="1">Uncharacterized protein</fullName>
    </submittedName>
</protein>
<dbReference type="Proteomes" id="UP000008418">
    <property type="component" value="Segment"/>
</dbReference>
<keyword evidence="2" id="KW-1185">Reference proteome</keyword>
<proteinExistence type="predicted"/>
<evidence type="ECO:0000313" key="1">
    <source>
        <dbReference type="EMBL" id="AEK10042.1"/>
    </source>
</evidence>
<evidence type="ECO:0000313" key="2">
    <source>
        <dbReference type="Proteomes" id="UP000008418"/>
    </source>
</evidence>
<sequence>MISTPQLQHIKEQHGHQLSEFESQLLDSHIAANNQISVLLHNFKAIQRVLDAINRGDLAEALAAALTIKP</sequence>
<organism evidence="1 2">
    <name type="scientific">Mycobacterium phage Rey</name>
    <dbReference type="NCBI Taxonomy" id="1034115"/>
    <lineage>
        <taxon>Viruses</taxon>
        <taxon>Duplodnaviria</taxon>
        <taxon>Heunggongvirae</taxon>
        <taxon>Uroviricota</taxon>
        <taxon>Caudoviricetes</taxon>
        <taxon>Vilmaviridae</taxon>
        <taxon>Mclasvirinae</taxon>
        <taxon>Reyvirus</taxon>
        <taxon>Reyvirus rey</taxon>
    </lineage>
</organism>